<dbReference type="AlphaFoldDB" id="A0A9D4BZF4"/>
<dbReference type="EMBL" id="JAIWYP010000014">
    <property type="protein sequence ID" value="KAH3713823.1"/>
    <property type="molecule type" value="Genomic_DNA"/>
</dbReference>
<dbReference type="Proteomes" id="UP000828390">
    <property type="component" value="Unassembled WGS sequence"/>
</dbReference>
<accession>A0A9D4BZF4</accession>
<evidence type="ECO:0000313" key="2">
    <source>
        <dbReference type="EMBL" id="KAH3713823.1"/>
    </source>
</evidence>
<gene>
    <name evidence="2" type="ORF">DPMN_073624</name>
</gene>
<proteinExistence type="predicted"/>
<reference evidence="2" key="2">
    <citation type="submission" date="2020-11" db="EMBL/GenBank/DDBJ databases">
        <authorList>
            <person name="McCartney M.A."/>
            <person name="Auch B."/>
            <person name="Kono T."/>
            <person name="Mallez S."/>
            <person name="Becker A."/>
            <person name="Gohl D.M."/>
            <person name="Silverstein K.A.T."/>
            <person name="Koren S."/>
            <person name="Bechman K.B."/>
            <person name="Herman A."/>
            <person name="Abrahante J.E."/>
            <person name="Garbe J."/>
        </authorList>
    </citation>
    <scope>NUCLEOTIDE SEQUENCE</scope>
    <source>
        <strain evidence="2">Duluth1</strain>
        <tissue evidence="2">Whole animal</tissue>
    </source>
</reference>
<reference evidence="2" key="1">
    <citation type="journal article" date="2019" name="bioRxiv">
        <title>The Genome of the Zebra Mussel, Dreissena polymorpha: A Resource for Invasive Species Research.</title>
        <authorList>
            <person name="McCartney M.A."/>
            <person name="Auch B."/>
            <person name="Kono T."/>
            <person name="Mallez S."/>
            <person name="Zhang Y."/>
            <person name="Obille A."/>
            <person name="Becker A."/>
            <person name="Abrahante J.E."/>
            <person name="Garbe J."/>
            <person name="Badalamenti J.P."/>
            <person name="Herman A."/>
            <person name="Mangelson H."/>
            <person name="Liachko I."/>
            <person name="Sullivan S."/>
            <person name="Sone E.D."/>
            <person name="Koren S."/>
            <person name="Silverstein K.A.T."/>
            <person name="Beckman K.B."/>
            <person name="Gohl D.M."/>
        </authorList>
    </citation>
    <scope>NUCLEOTIDE SEQUENCE</scope>
    <source>
        <strain evidence="2">Duluth1</strain>
        <tissue evidence="2">Whole animal</tissue>
    </source>
</reference>
<evidence type="ECO:0000313" key="3">
    <source>
        <dbReference type="Proteomes" id="UP000828390"/>
    </source>
</evidence>
<comment type="caution">
    <text evidence="2">The sequence shown here is derived from an EMBL/GenBank/DDBJ whole genome shotgun (WGS) entry which is preliminary data.</text>
</comment>
<feature type="region of interest" description="Disordered" evidence="1">
    <location>
        <begin position="14"/>
        <end position="60"/>
    </location>
</feature>
<sequence>MVGLCTVGVDNIEDLNAGTSTDIGTEGVVKAQGPTKARQSRDQQTSKPRRELPLTTGQTA</sequence>
<evidence type="ECO:0000256" key="1">
    <source>
        <dbReference type="SAM" id="MobiDB-lite"/>
    </source>
</evidence>
<organism evidence="2 3">
    <name type="scientific">Dreissena polymorpha</name>
    <name type="common">Zebra mussel</name>
    <name type="synonym">Mytilus polymorpha</name>
    <dbReference type="NCBI Taxonomy" id="45954"/>
    <lineage>
        <taxon>Eukaryota</taxon>
        <taxon>Metazoa</taxon>
        <taxon>Spiralia</taxon>
        <taxon>Lophotrochozoa</taxon>
        <taxon>Mollusca</taxon>
        <taxon>Bivalvia</taxon>
        <taxon>Autobranchia</taxon>
        <taxon>Heteroconchia</taxon>
        <taxon>Euheterodonta</taxon>
        <taxon>Imparidentia</taxon>
        <taxon>Neoheterodontei</taxon>
        <taxon>Myida</taxon>
        <taxon>Dreissenoidea</taxon>
        <taxon>Dreissenidae</taxon>
        <taxon>Dreissena</taxon>
    </lineage>
</organism>
<protein>
    <submittedName>
        <fullName evidence="2">Uncharacterized protein</fullName>
    </submittedName>
</protein>
<keyword evidence="3" id="KW-1185">Reference proteome</keyword>
<name>A0A9D4BZF4_DREPO</name>